<gene>
    <name evidence="1" type="ORF">AVDCRST_MAG59-1905</name>
</gene>
<dbReference type="GO" id="GO:0003887">
    <property type="term" value="F:DNA-directed DNA polymerase activity"/>
    <property type="evidence" value="ECO:0007669"/>
    <property type="project" value="UniProtKB-EC"/>
</dbReference>
<dbReference type="SUPFAM" id="SSF52540">
    <property type="entry name" value="P-loop containing nucleoside triphosphate hydrolases"/>
    <property type="match status" value="1"/>
</dbReference>
<reference evidence="1" key="1">
    <citation type="submission" date="2020-02" db="EMBL/GenBank/DDBJ databases">
        <authorList>
            <person name="Meier V. D."/>
        </authorList>
    </citation>
    <scope>NUCLEOTIDE SEQUENCE</scope>
    <source>
        <strain evidence="1">AVDCRST_MAG59</strain>
    </source>
</reference>
<proteinExistence type="predicted"/>
<dbReference type="Pfam" id="PF13177">
    <property type="entry name" value="DNA_pol3_delta2"/>
    <property type="match status" value="1"/>
</dbReference>
<sequence>MDPVGKVAVASPRWPIWGHLAAVESLQRAIRANRVSHAYALVGPEGVGKRTLARVFAQALCCPTERPDSAVPCGVCSSCRRIGRGAHPDVQTVGLRTQAVMADKTGSKNTSLTIDTVRSLRASAALRPMEATRRVLIVDDAETLQETAQEALLKTLEEPPSAVTIVLLANDAEALLPTIRSRCQTIELYPVASAVIAAGLMGLGIEEGAARELAVLAGGRPGWAARAAADPALRQRQADAVARAIAWIEGSPYDRLVTAVRTGDGFARKREEVFADLETLVGVWRDVMLVSAGATSHATYRPRLPVIESLAGAMTLAGIAGALTSTQRCLADLEANVRPRLALEGMVMAWPSVSTRESPASARDSDR</sequence>
<dbReference type="GO" id="GO:0006261">
    <property type="term" value="P:DNA-templated DNA replication"/>
    <property type="evidence" value="ECO:0007669"/>
    <property type="project" value="TreeGrafter"/>
</dbReference>
<dbReference type="PANTHER" id="PTHR11669:SF8">
    <property type="entry name" value="DNA POLYMERASE III SUBUNIT DELTA"/>
    <property type="match status" value="1"/>
</dbReference>
<accession>A0A6J4UJU5</accession>
<dbReference type="InterPro" id="IPR004622">
    <property type="entry name" value="DNA_pol_HolB"/>
</dbReference>
<keyword evidence="1" id="KW-0548">Nucleotidyltransferase</keyword>
<evidence type="ECO:0000313" key="1">
    <source>
        <dbReference type="EMBL" id="CAA9552895.1"/>
    </source>
</evidence>
<dbReference type="Gene3D" id="3.40.50.300">
    <property type="entry name" value="P-loop containing nucleotide triphosphate hydrolases"/>
    <property type="match status" value="1"/>
</dbReference>
<dbReference type="EMBL" id="CADCWF010000119">
    <property type="protein sequence ID" value="CAA9552895.1"/>
    <property type="molecule type" value="Genomic_DNA"/>
</dbReference>
<keyword evidence="1" id="KW-0808">Transferase</keyword>
<organism evidence="1">
    <name type="scientific">uncultured Thermomicrobiales bacterium</name>
    <dbReference type="NCBI Taxonomy" id="1645740"/>
    <lineage>
        <taxon>Bacteria</taxon>
        <taxon>Pseudomonadati</taxon>
        <taxon>Thermomicrobiota</taxon>
        <taxon>Thermomicrobia</taxon>
        <taxon>Thermomicrobiales</taxon>
        <taxon>environmental samples</taxon>
    </lineage>
</organism>
<dbReference type="CDD" id="cd00009">
    <property type="entry name" value="AAA"/>
    <property type="match status" value="1"/>
</dbReference>
<dbReference type="PANTHER" id="PTHR11669">
    <property type="entry name" value="REPLICATION FACTOR C / DNA POLYMERASE III GAMMA-TAU SUBUNIT"/>
    <property type="match status" value="1"/>
</dbReference>
<dbReference type="InterPro" id="IPR050238">
    <property type="entry name" value="DNA_Rep/Repair_Clamp_Loader"/>
</dbReference>
<dbReference type="GO" id="GO:0008408">
    <property type="term" value="F:3'-5' exonuclease activity"/>
    <property type="evidence" value="ECO:0007669"/>
    <property type="project" value="InterPro"/>
</dbReference>
<dbReference type="AlphaFoldDB" id="A0A6J4UJU5"/>
<dbReference type="InterPro" id="IPR027417">
    <property type="entry name" value="P-loop_NTPase"/>
</dbReference>
<dbReference type="NCBIfam" id="TIGR00678">
    <property type="entry name" value="holB"/>
    <property type="match status" value="1"/>
</dbReference>
<name>A0A6J4UJU5_9BACT</name>
<dbReference type="EC" id="2.7.7.7" evidence="1"/>
<protein>
    <submittedName>
        <fullName evidence="1">DNA polymerase III delta prime subunit</fullName>
        <ecNumber evidence="1">2.7.7.7</ecNumber>
    </submittedName>
</protein>